<keyword evidence="3" id="KW-1185">Reference proteome</keyword>
<evidence type="ECO:0000256" key="1">
    <source>
        <dbReference type="SAM" id="MobiDB-lite"/>
    </source>
</evidence>
<comment type="caution">
    <text evidence="2">The sequence shown here is derived from an EMBL/GenBank/DDBJ whole genome shotgun (WGS) entry which is preliminary data.</text>
</comment>
<feature type="compositionally biased region" description="Basic and acidic residues" evidence="1">
    <location>
        <begin position="152"/>
        <end position="173"/>
    </location>
</feature>
<evidence type="ECO:0000313" key="2">
    <source>
        <dbReference type="EMBL" id="KAF4657411.1"/>
    </source>
</evidence>
<dbReference type="AlphaFoldDB" id="A0A7J6LE67"/>
<organism evidence="2 3">
    <name type="scientific">Perkinsus chesapeaki</name>
    <name type="common">Clam parasite</name>
    <name type="synonym">Perkinsus andrewsi</name>
    <dbReference type="NCBI Taxonomy" id="330153"/>
    <lineage>
        <taxon>Eukaryota</taxon>
        <taxon>Sar</taxon>
        <taxon>Alveolata</taxon>
        <taxon>Perkinsozoa</taxon>
        <taxon>Perkinsea</taxon>
        <taxon>Perkinsida</taxon>
        <taxon>Perkinsidae</taxon>
        <taxon>Perkinsus</taxon>
    </lineage>
</organism>
<name>A0A7J6LE67_PERCH</name>
<protein>
    <submittedName>
        <fullName evidence="2">Uncharacterized protein</fullName>
    </submittedName>
</protein>
<gene>
    <name evidence="2" type="ORF">FOL47_008458</name>
</gene>
<proteinExistence type="predicted"/>
<dbReference type="EMBL" id="JAAPAO010000543">
    <property type="protein sequence ID" value="KAF4657411.1"/>
    <property type="molecule type" value="Genomic_DNA"/>
</dbReference>
<evidence type="ECO:0000313" key="3">
    <source>
        <dbReference type="Proteomes" id="UP000591131"/>
    </source>
</evidence>
<reference evidence="2 3" key="1">
    <citation type="submission" date="2020-04" db="EMBL/GenBank/DDBJ databases">
        <title>Perkinsus chesapeaki whole genome sequence.</title>
        <authorList>
            <person name="Bogema D.R."/>
        </authorList>
    </citation>
    <scope>NUCLEOTIDE SEQUENCE [LARGE SCALE GENOMIC DNA]</scope>
    <source>
        <strain evidence="2">ATCC PRA-425</strain>
    </source>
</reference>
<feature type="region of interest" description="Disordered" evidence="1">
    <location>
        <begin position="115"/>
        <end position="173"/>
    </location>
</feature>
<dbReference type="OrthoDB" id="412074at2759"/>
<dbReference type="Proteomes" id="UP000591131">
    <property type="component" value="Unassembled WGS sequence"/>
</dbReference>
<accession>A0A7J6LE67</accession>
<feature type="compositionally biased region" description="Basic and acidic residues" evidence="1">
    <location>
        <begin position="115"/>
        <end position="143"/>
    </location>
</feature>
<sequence length="173" mass="19659">MLTRTTVAITRAAPLRALAQRSFASWKDYEDVASKHLVFGLLIAVSERLDREFPAEDPRTVNSYRIKTLALELEDFIDDPKAALKEKDAAAIVSHWKHMYDARLHAAAYSEMAEDKESCQGESSSWEHDRISVERDPTKKVADMADANTLRKAREADRAIQQERADRLESARN</sequence>